<proteinExistence type="predicted"/>
<evidence type="ECO:0000313" key="3">
    <source>
        <dbReference type="Proteomes" id="UP001562425"/>
    </source>
</evidence>
<evidence type="ECO:0000256" key="1">
    <source>
        <dbReference type="SAM" id="MobiDB-lite"/>
    </source>
</evidence>
<feature type="region of interest" description="Disordered" evidence="1">
    <location>
        <begin position="17"/>
        <end position="50"/>
    </location>
</feature>
<organism evidence="2 3">
    <name type="scientific">Culex pipiens pipiens</name>
    <name type="common">Northern house mosquito</name>
    <dbReference type="NCBI Taxonomy" id="38569"/>
    <lineage>
        <taxon>Eukaryota</taxon>
        <taxon>Metazoa</taxon>
        <taxon>Ecdysozoa</taxon>
        <taxon>Arthropoda</taxon>
        <taxon>Hexapoda</taxon>
        <taxon>Insecta</taxon>
        <taxon>Pterygota</taxon>
        <taxon>Neoptera</taxon>
        <taxon>Endopterygota</taxon>
        <taxon>Diptera</taxon>
        <taxon>Nematocera</taxon>
        <taxon>Culicoidea</taxon>
        <taxon>Culicidae</taxon>
        <taxon>Culicinae</taxon>
        <taxon>Culicini</taxon>
        <taxon>Culex</taxon>
        <taxon>Culex</taxon>
    </lineage>
</organism>
<dbReference type="Proteomes" id="UP001562425">
    <property type="component" value="Unassembled WGS sequence"/>
</dbReference>
<sequence>SGVQLTIFKMNLMFRKNMREGGGRSGGGGSKSKMSSRHQRKARESYGGPGGDEYHFRTHIFFSPAHLKADNEG</sequence>
<gene>
    <name evidence="2" type="ORF">pipiens_013529</name>
</gene>
<name>A0ABD1CY42_CULPP</name>
<evidence type="ECO:0000313" key="2">
    <source>
        <dbReference type="EMBL" id="KAL1381356.1"/>
    </source>
</evidence>
<accession>A0ABD1CY42</accession>
<reference evidence="2 3" key="1">
    <citation type="submission" date="2024-05" db="EMBL/GenBank/DDBJ databases">
        <title>Culex pipiens pipiens assembly and annotation.</title>
        <authorList>
            <person name="Alout H."/>
            <person name="Durand T."/>
        </authorList>
    </citation>
    <scope>NUCLEOTIDE SEQUENCE [LARGE SCALE GENOMIC DNA]</scope>
    <source>
        <strain evidence="2">HA-2024</strain>
        <tissue evidence="2">Whole body</tissue>
    </source>
</reference>
<comment type="caution">
    <text evidence="2">The sequence shown here is derived from an EMBL/GenBank/DDBJ whole genome shotgun (WGS) entry which is preliminary data.</text>
</comment>
<dbReference type="EMBL" id="JBEHCU010008666">
    <property type="protein sequence ID" value="KAL1381356.1"/>
    <property type="molecule type" value="Genomic_DNA"/>
</dbReference>
<protein>
    <submittedName>
        <fullName evidence="2">Uncharacterized protein</fullName>
    </submittedName>
</protein>
<feature type="non-terminal residue" evidence="2">
    <location>
        <position position="1"/>
    </location>
</feature>
<dbReference type="AlphaFoldDB" id="A0ABD1CY42"/>
<keyword evidence="3" id="KW-1185">Reference proteome</keyword>